<sequence>MVGFWLEPAWHVLEMTSDGNGTASITFWHRTGDNRRDAEAKAVARMETRKLCRLLLNRLRSLHAATGTDRFHAPDCWGKVFPDDAISCVFTRIRSQKVR</sequence>
<reference evidence="1" key="2">
    <citation type="journal article" date="2013" name="Mar. Genomics">
        <title>Expression of sulfatases in Rhodopirellula baltica and the diversity of sulfatases in the genus Rhodopirellula.</title>
        <authorList>
            <person name="Wegner C.E."/>
            <person name="Richter-Heitmann T."/>
            <person name="Klindworth A."/>
            <person name="Klockow C."/>
            <person name="Richter M."/>
            <person name="Achstetter T."/>
            <person name="Glockner F.O."/>
            <person name="Harder J."/>
        </authorList>
    </citation>
    <scope>NUCLEOTIDE SEQUENCE [LARGE SCALE GENOMIC DNA]</scope>
    <source>
        <strain evidence="1">6C</strain>
    </source>
</reference>
<evidence type="ECO:0000313" key="2">
    <source>
        <dbReference type="Proteomes" id="UP000011529"/>
    </source>
</evidence>
<evidence type="ECO:0000313" key="1">
    <source>
        <dbReference type="EMBL" id="EMB17838.1"/>
    </source>
</evidence>
<reference evidence="1" key="1">
    <citation type="submission" date="2012-11" db="EMBL/GenBank/DDBJ databases">
        <title>Permanent draft genomes of Rhodopirellula europaea strain SH398 and 6C.</title>
        <authorList>
            <person name="Richter M."/>
            <person name="Richter-Heitmann T."/>
            <person name="Frank C."/>
            <person name="Harder J."/>
            <person name="Glockner F.O."/>
        </authorList>
    </citation>
    <scope>NUCLEOTIDE SEQUENCE</scope>
    <source>
        <strain evidence="1">6C</strain>
    </source>
</reference>
<dbReference type="Proteomes" id="UP000011529">
    <property type="component" value="Unassembled WGS sequence"/>
</dbReference>
<name>M2B7Y4_9BACT</name>
<dbReference type="EMBL" id="ANMO01000085">
    <property type="protein sequence ID" value="EMB17838.1"/>
    <property type="molecule type" value="Genomic_DNA"/>
</dbReference>
<organism evidence="1 2">
    <name type="scientific">Rhodopirellula europaea 6C</name>
    <dbReference type="NCBI Taxonomy" id="1263867"/>
    <lineage>
        <taxon>Bacteria</taxon>
        <taxon>Pseudomonadati</taxon>
        <taxon>Planctomycetota</taxon>
        <taxon>Planctomycetia</taxon>
        <taxon>Pirellulales</taxon>
        <taxon>Pirellulaceae</taxon>
        <taxon>Rhodopirellula</taxon>
    </lineage>
</organism>
<protein>
    <submittedName>
        <fullName evidence="1">Uncharacterized protein</fullName>
    </submittedName>
</protein>
<dbReference type="AlphaFoldDB" id="M2B7Y4"/>
<gene>
    <name evidence="1" type="ORF">RE6C_01469</name>
</gene>
<accession>M2B7Y4</accession>
<keyword evidence="2" id="KW-1185">Reference proteome</keyword>
<comment type="caution">
    <text evidence="1">The sequence shown here is derived from an EMBL/GenBank/DDBJ whole genome shotgun (WGS) entry which is preliminary data.</text>
</comment>
<dbReference type="PATRIC" id="fig|1263867.3.peg.1553"/>
<proteinExistence type="predicted"/>